<dbReference type="EMBL" id="JAKCXM010000161">
    <property type="protein sequence ID" value="KAJ0400162.1"/>
    <property type="molecule type" value="Genomic_DNA"/>
</dbReference>
<evidence type="ECO:0000256" key="3">
    <source>
        <dbReference type="PROSITE-ProRule" id="PRU00339"/>
    </source>
</evidence>
<accession>A0AAD5LJE6</accession>
<sequence>MLPGTMGDFEQDKPRPLLIPVKNSDQAVEVFSDELPDDVNDIIDILRAELAPLDVWLQFAVEYYNQGCISQFQEILGVASEPGIESIYSDNSSRLCRIKFFNALASHAVNAMWHEDDEKKKEAISQRAVGYFQRADRLDQQHPMTLVGKALMFMAKNEDDRAERFLKSVLMSNKKNLPALLAKALLLYRKKKYGEAKKLYLEAIKLHPRSPQASRMRMCFAYCCHREGSVDKARAVMRYAASLDDTNVDAVIASALWQLASLSREQRAKSIRDETSRFMMMMHHAHAIDKTNPTVLNHLANHYFSQWVPLPCTVSVVRGSAVVATSKDISNELSPGQIVCLGERYVAYISKKPGSVSPSGIVLDGPYRDESATAVTVARKNYDKMFTLAGSAFHSTKIPEIRSESCYLMGRGCHAEGKYKEAYSYYFNAGRLWPNFVLPWFGLAQMYVERKEYMKAATYLEKVNKAYPENVEVLALLGHTYGKLGKTEDAVVLLRRVVELEPGNIDALIGTAELLHASEERRDQILAISSYIAAEKVMQHASELVPMELYVNLGALQQRVGKPNDALRSFKQALMRLHDDYKPTLTPQSKQAEDDGDTIMQHEDEETDLPKTTADNVTILYNMALIYEELGDHERAEAIHQSILSVYPKYIDCLLRLGCMRCDRGDEDGAIKQFEKALEVDPQCADACILQANIHMRRRAWLLAQKQYERVMGMPNQKNDAYALLSMGNIYMSNLGEKLRYAKNMTLSEGYYKKTMQLQPKNIYAANGLGIMMAEKGNFELAKQIFSQVREASPDMPDAWINLAHIYIAEERYAEAIQLYSVCLSKCYKGQDLEVILYLAKAYYESKNYPMCIRTLSRGIHIKPTDMRLWYNIALAQEDYAVATLGQESAPPGARPGAAVGQRTMADVQRAIADLKRAQHVFQDLQRHAESHSNSSKKGGQLPFDKDKAAEHEKFCADTLTKASYHLEFERQKEEKRRLENEARRKALQDLEERRLREQEEARRREEDVQRRREDVLKKQEERLRQLSEGWRVREREEEEKKTAKKKAGSGRKRKKGEEDDGFINDGSDDDQDTGEEGGGMSIEDMKHRNKKLKKLADKRQKQSRGDSDEDEEDEDAGGNDANDLFGSDSSDDEAAPAPSTKSSSKTIDSDNDDEEKPSAVAAPADDSRQAEKDELFGSSSDEE</sequence>
<evidence type="ECO:0000313" key="6">
    <source>
        <dbReference type="Proteomes" id="UP001209570"/>
    </source>
</evidence>
<feature type="repeat" description="TPR" evidence="3">
    <location>
        <begin position="617"/>
        <end position="650"/>
    </location>
</feature>
<proteinExistence type="predicted"/>
<comment type="caution">
    <text evidence="5">The sequence shown here is derived from an EMBL/GenBank/DDBJ whole genome shotgun (WGS) entry which is preliminary data.</text>
</comment>
<dbReference type="GO" id="GO:0006368">
    <property type="term" value="P:transcription elongation by RNA polymerase II"/>
    <property type="evidence" value="ECO:0007669"/>
    <property type="project" value="TreeGrafter"/>
</dbReference>
<evidence type="ECO:0000256" key="4">
    <source>
        <dbReference type="SAM" id="MobiDB-lite"/>
    </source>
</evidence>
<dbReference type="InterPro" id="IPR011990">
    <property type="entry name" value="TPR-like_helical_dom_sf"/>
</dbReference>
<feature type="compositionally biased region" description="Low complexity" evidence="4">
    <location>
        <begin position="1136"/>
        <end position="1147"/>
    </location>
</feature>
<dbReference type="InterPro" id="IPR019734">
    <property type="entry name" value="TPR_rpt"/>
</dbReference>
<dbReference type="Pfam" id="PF13174">
    <property type="entry name" value="TPR_6"/>
    <property type="match status" value="1"/>
</dbReference>
<dbReference type="PROSITE" id="PS50005">
    <property type="entry name" value="TPR"/>
    <property type="match status" value="6"/>
</dbReference>
<dbReference type="PANTHER" id="PTHR14027:SF2">
    <property type="entry name" value="RNA POLYMERASE-ASSOCIATED PROTEIN CTR9 HOMOLOG"/>
    <property type="match status" value="1"/>
</dbReference>
<dbReference type="Gene3D" id="1.25.40.10">
    <property type="entry name" value="Tetratricopeptide repeat domain"/>
    <property type="match status" value="4"/>
</dbReference>
<name>A0AAD5LJE6_PYTIN</name>
<feature type="compositionally biased region" description="Acidic residues" evidence="4">
    <location>
        <begin position="1059"/>
        <end position="1076"/>
    </location>
</feature>
<dbReference type="PANTHER" id="PTHR14027">
    <property type="entry name" value="RNA POLYMERASE-ASSOCIATED PROTEIN CTR9"/>
    <property type="match status" value="1"/>
</dbReference>
<feature type="repeat" description="TPR" evidence="3">
    <location>
        <begin position="651"/>
        <end position="684"/>
    </location>
</feature>
<dbReference type="GO" id="GO:0006355">
    <property type="term" value="P:regulation of DNA-templated transcription"/>
    <property type="evidence" value="ECO:0007669"/>
    <property type="project" value="InterPro"/>
</dbReference>
<gene>
    <name evidence="5" type="ORF">P43SY_007181</name>
</gene>
<organism evidence="5 6">
    <name type="scientific">Pythium insidiosum</name>
    <name type="common">Pythiosis disease agent</name>
    <dbReference type="NCBI Taxonomy" id="114742"/>
    <lineage>
        <taxon>Eukaryota</taxon>
        <taxon>Sar</taxon>
        <taxon>Stramenopiles</taxon>
        <taxon>Oomycota</taxon>
        <taxon>Peronosporomycetes</taxon>
        <taxon>Pythiales</taxon>
        <taxon>Pythiaceae</taxon>
        <taxon>Pythium</taxon>
    </lineage>
</organism>
<evidence type="ECO:0000256" key="2">
    <source>
        <dbReference type="ARBA" id="ARBA00022803"/>
    </source>
</evidence>
<dbReference type="GO" id="GO:0016593">
    <property type="term" value="C:Cdc73/Paf1 complex"/>
    <property type="evidence" value="ECO:0007669"/>
    <property type="project" value="TreeGrafter"/>
</dbReference>
<dbReference type="Pfam" id="PF13432">
    <property type="entry name" value="TPR_16"/>
    <property type="match status" value="1"/>
</dbReference>
<dbReference type="Pfam" id="PF13424">
    <property type="entry name" value="TPR_12"/>
    <property type="match status" value="1"/>
</dbReference>
<dbReference type="FunFam" id="1.25.40.10:FF:000714">
    <property type="entry name" value="RNA polymerase-associated protein CTR9"/>
    <property type="match status" value="1"/>
</dbReference>
<dbReference type="AlphaFoldDB" id="A0AAD5LJE6"/>
<evidence type="ECO:0000256" key="1">
    <source>
        <dbReference type="ARBA" id="ARBA00022737"/>
    </source>
</evidence>
<keyword evidence="2 3" id="KW-0802">TPR repeat</keyword>
<keyword evidence="6" id="KW-1185">Reference proteome</keyword>
<dbReference type="GO" id="GO:0000993">
    <property type="term" value="F:RNA polymerase II complex binding"/>
    <property type="evidence" value="ECO:0007669"/>
    <property type="project" value="TreeGrafter"/>
</dbReference>
<feature type="compositionally biased region" description="Basic and acidic residues" evidence="4">
    <location>
        <begin position="996"/>
        <end position="1042"/>
    </location>
</feature>
<feature type="compositionally biased region" description="Basic residues" evidence="4">
    <location>
        <begin position="1043"/>
        <end position="1055"/>
    </location>
</feature>
<feature type="compositionally biased region" description="Basic and acidic residues" evidence="4">
    <location>
        <begin position="1166"/>
        <end position="1176"/>
    </location>
</feature>
<feature type="region of interest" description="Disordered" evidence="4">
    <location>
        <begin position="996"/>
        <end position="1184"/>
    </location>
</feature>
<feature type="repeat" description="TPR" evidence="3">
    <location>
        <begin position="437"/>
        <end position="470"/>
    </location>
</feature>
<feature type="compositionally biased region" description="Acidic residues" evidence="4">
    <location>
        <begin position="1108"/>
        <end position="1118"/>
    </location>
</feature>
<evidence type="ECO:0008006" key="7">
    <source>
        <dbReference type="Google" id="ProtNLM"/>
    </source>
</evidence>
<dbReference type="FunFam" id="1.25.40.10:FF:000328">
    <property type="entry name" value="protein CTR9 homolog"/>
    <property type="match status" value="1"/>
</dbReference>
<feature type="repeat" description="TPR" evidence="3">
    <location>
        <begin position="471"/>
        <end position="504"/>
    </location>
</feature>
<dbReference type="InterPro" id="IPR031101">
    <property type="entry name" value="Ctr9"/>
</dbReference>
<feature type="repeat" description="TPR" evidence="3">
    <location>
        <begin position="177"/>
        <end position="210"/>
    </location>
</feature>
<dbReference type="SUPFAM" id="SSF48452">
    <property type="entry name" value="TPR-like"/>
    <property type="match status" value="3"/>
</dbReference>
<feature type="repeat" description="TPR" evidence="3">
    <location>
        <begin position="547"/>
        <end position="580"/>
    </location>
</feature>
<keyword evidence="1" id="KW-0677">Repeat</keyword>
<dbReference type="SMART" id="SM00028">
    <property type="entry name" value="TPR"/>
    <property type="match status" value="12"/>
</dbReference>
<feature type="compositionally biased region" description="Basic and acidic residues" evidence="4">
    <location>
        <begin position="1095"/>
        <end position="1107"/>
    </location>
</feature>
<dbReference type="Pfam" id="PF14559">
    <property type="entry name" value="TPR_19"/>
    <property type="match status" value="1"/>
</dbReference>
<reference evidence="5" key="1">
    <citation type="submission" date="2021-12" db="EMBL/GenBank/DDBJ databases">
        <title>Prjna785345.</title>
        <authorList>
            <person name="Rujirawat T."/>
            <person name="Krajaejun T."/>
        </authorList>
    </citation>
    <scope>NUCLEOTIDE SEQUENCE</scope>
    <source>
        <strain evidence="5">Pi057C3</strain>
    </source>
</reference>
<protein>
    <recommendedName>
        <fullName evidence="7">RNA polymerase-associated protein CTR9</fullName>
    </recommendedName>
</protein>
<dbReference type="Pfam" id="PF13181">
    <property type="entry name" value="TPR_8"/>
    <property type="match status" value="1"/>
</dbReference>
<evidence type="ECO:0000313" key="5">
    <source>
        <dbReference type="EMBL" id="KAJ0400162.1"/>
    </source>
</evidence>
<dbReference type="Proteomes" id="UP001209570">
    <property type="component" value="Unassembled WGS sequence"/>
</dbReference>